<sequence length="93" mass="10425">MSDGLCGNSPEQEKDLEVKEWLTDNGVSELRSVCVLDLDGITRYGSFPRKMPVNPPVGEDQEPWEALGVTEEDWEATGKAIKEMREKSKNKAK</sequence>
<feature type="compositionally biased region" description="Basic and acidic residues" evidence="1">
    <location>
        <begin position="80"/>
        <end position="93"/>
    </location>
</feature>
<evidence type="ECO:0000313" key="3">
    <source>
        <dbReference type="Proteomes" id="UP000053927"/>
    </source>
</evidence>
<accession>R7RZ96</accession>
<dbReference type="RefSeq" id="XP_007310841.1">
    <property type="nucleotide sequence ID" value="XM_007310779.1"/>
</dbReference>
<feature type="region of interest" description="Disordered" evidence="1">
    <location>
        <begin position="45"/>
        <end position="93"/>
    </location>
</feature>
<dbReference type="Proteomes" id="UP000053927">
    <property type="component" value="Unassembled WGS sequence"/>
</dbReference>
<evidence type="ECO:0000256" key="1">
    <source>
        <dbReference type="SAM" id="MobiDB-lite"/>
    </source>
</evidence>
<dbReference type="GeneID" id="18802229"/>
<dbReference type="KEGG" id="shs:STEHIDRAFT_163116"/>
<name>R7RZ96_STEHR</name>
<dbReference type="EMBL" id="JH687399">
    <property type="protein sequence ID" value="EIM80245.1"/>
    <property type="molecule type" value="Genomic_DNA"/>
</dbReference>
<evidence type="ECO:0000313" key="2">
    <source>
        <dbReference type="EMBL" id="EIM80245.1"/>
    </source>
</evidence>
<protein>
    <submittedName>
        <fullName evidence="2">Uncharacterized protein</fullName>
    </submittedName>
</protein>
<dbReference type="AlphaFoldDB" id="R7RZ96"/>
<gene>
    <name evidence="2" type="ORF">STEHIDRAFT_163116</name>
</gene>
<organism evidence="2 3">
    <name type="scientific">Stereum hirsutum (strain FP-91666)</name>
    <name type="common">White-rot fungus</name>
    <dbReference type="NCBI Taxonomy" id="721885"/>
    <lineage>
        <taxon>Eukaryota</taxon>
        <taxon>Fungi</taxon>
        <taxon>Dikarya</taxon>
        <taxon>Basidiomycota</taxon>
        <taxon>Agaricomycotina</taxon>
        <taxon>Agaricomycetes</taxon>
        <taxon>Russulales</taxon>
        <taxon>Stereaceae</taxon>
        <taxon>Stereum</taxon>
    </lineage>
</organism>
<reference evidence="3" key="1">
    <citation type="journal article" date="2012" name="Science">
        <title>The Paleozoic origin of enzymatic lignin decomposition reconstructed from 31 fungal genomes.</title>
        <authorList>
            <person name="Floudas D."/>
            <person name="Binder M."/>
            <person name="Riley R."/>
            <person name="Barry K."/>
            <person name="Blanchette R.A."/>
            <person name="Henrissat B."/>
            <person name="Martinez A.T."/>
            <person name="Otillar R."/>
            <person name="Spatafora J.W."/>
            <person name="Yadav J.S."/>
            <person name="Aerts A."/>
            <person name="Benoit I."/>
            <person name="Boyd A."/>
            <person name="Carlson A."/>
            <person name="Copeland A."/>
            <person name="Coutinho P.M."/>
            <person name="de Vries R.P."/>
            <person name="Ferreira P."/>
            <person name="Findley K."/>
            <person name="Foster B."/>
            <person name="Gaskell J."/>
            <person name="Glotzer D."/>
            <person name="Gorecki P."/>
            <person name="Heitman J."/>
            <person name="Hesse C."/>
            <person name="Hori C."/>
            <person name="Igarashi K."/>
            <person name="Jurgens J.A."/>
            <person name="Kallen N."/>
            <person name="Kersten P."/>
            <person name="Kohler A."/>
            <person name="Kuees U."/>
            <person name="Kumar T.K.A."/>
            <person name="Kuo A."/>
            <person name="LaButti K."/>
            <person name="Larrondo L.F."/>
            <person name="Lindquist E."/>
            <person name="Ling A."/>
            <person name="Lombard V."/>
            <person name="Lucas S."/>
            <person name="Lundell T."/>
            <person name="Martin R."/>
            <person name="McLaughlin D.J."/>
            <person name="Morgenstern I."/>
            <person name="Morin E."/>
            <person name="Murat C."/>
            <person name="Nagy L.G."/>
            <person name="Nolan M."/>
            <person name="Ohm R.A."/>
            <person name="Patyshakuliyeva A."/>
            <person name="Rokas A."/>
            <person name="Ruiz-Duenas F.J."/>
            <person name="Sabat G."/>
            <person name="Salamov A."/>
            <person name="Samejima M."/>
            <person name="Schmutz J."/>
            <person name="Slot J.C."/>
            <person name="St John F."/>
            <person name="Stenlid J."/>
            <person name="Sun H."/>
            <person name="Sun S."/>
            <person name="Syed K."/>
            <person name="Tsang A."/>
            <person name="Wiebenga A."/>
            <person name="Young D."/>
            <person name="Pisabarro A."/>
            <person name="Eastwood D.C."/>
            <person name="Martin F."/>
            <person name="Cullen D."/>
            <person name="Grigoriev I.V."/>
            <person name="Hibbett D.S."/>
        </authorList>
    </citation>
    <scope>NUCLEOTIDE SEQUENCE [LARGE SCALE GENOMIC DNA]</scope>
    <source>
        <strain evidence="3">FP-91666</strain>
    </source>
</reference>
<keyword evidence="3" id="KW-1185">Reference proteome</keyword>
<proteinExistence type="predicted"/>